<reference evidence="3" key="1">
    <citation type="journal article" date="2015" name="Nat. Genet.">
        <title>The genome and transcriptome of the zoonotic hookworm Ancylostoma ceylanicum identify infection-specific gene families.</title>
        <authorList>
            <person name="Schwarz E.M."/>
            <person name="Hu Y."/>
            <person name="Antoshechkin I."/>
            <person name="Miller M.M."/>
            <person name="Sternberg P.W."/>
            <person name="Aroian R.V."/>
        </authorList>
    </citation>
    <scope>NUCLEOTIDE SEQUENCE</scope>
    <source>
        <strain evidence="3">HY135</strain>
    </source>
</reference>
<keyword evidence="1" id="KW-0812">Transmembrane</keyword>
<feature type="transmembrane region" description="Helical" evidence="1">
    <location>
        <begin position="7"/>
        <end position="28"/>
    </location>
</feature>
<evidence type="ECO:0008006" key="4">
    <source>
        <dbReference type="Google" id="ProtNLM"/>
    </source>
</evidence>
<accession>A0A016S785</accession>
<keyword evidence="1" id="KW-0472">Membrane</keyword>
<keyword evidence="1" id="KW-1133">Transmembrane helix</keyword>
<dbReference type="PANTHER" id="PTHR23021:SF11">
    <property type="entry name" value="SERPENTINE RECEPTOR, CLASS T"/>
    <property type="match status" value="1"/>
</dbReference>
<keyword evidence="3" id="KW-1185">Reference proteome</keyword>
<protein>
    <recommendedName>
        <fullName evidence="4">7TM GPCR serpentine receptor class x (Srx) domain-containing protein</fullName>
    </recommendedName>
</protein>
<gene>
    <name evidence="2" type="primary">Acey_s0286.g1416</name>
    <name evidence="2" type="ORF">Y032_0286g1416</name>
</gene>
<comment type="caution">
    <text evidence="2">The sequence shown here is derived from an EMBL/GenBank/DDBJ whole genome shotgun (WGS) entry which is preliminary data.</text>
</comment>
<sequence>MTRQIILQSMVICGCHITGCFLYAYMQFFPVPTAFAVIGNLAWIGNHGLPGIVYICLNKTVRSRVFILLGVRKSDIKKTVFTVTNITRRHTVAHIRM</sequence>
<name>A0A016S785_9BILA</name>
<evidence type="ECO:0000313" key="2">
    <source>
        <dbReference type="EMBL" id="EYB86094.1"/>
    </source>
</evidence>
<dbReference type="PROSITE" id="PS51257">
    <property type="entry name" value="PROKAR_LIPOPROTEIN"/>
    <property type="match status" value="1"/>
</dbReference>
<evidence type="ECO:0000313" key="3">
    <source>
        <dbReference type="Proteomes" id="UP000024635"/>
    </source>
</evidence>
<evidence type="ECO:0000256" key="1">
    <source>
        <dbReference type="SAM" id="Phobius"/>
    </source>
</evidence>
<dbReference type="PANTHER" id="PTHR23021">
    <property type="entry name" value="SERPENTINE RECEPTOR, CLASS T"/>
    <property type="match status" value="1"/>
</dbReference>
<dbReference type="Pfam" id="PF10321">
    <property type="entry name" value="7TM_GPCR_Srt"/>
    <property type="match status" value="1"/>
</dbReference>
<dbReference type="OrthoDB" id="5834342at2759"/>
<dbReference type="SUPFAM" id="SSF81321">
    <property type="entry name" value="Family A G protein-coupled receptor-like"/>
    <property type="match status" value="1"/>
</dbReference>
<proteinExistence type="predicted"/>
<dbReference type="InterPro" id="IPR019425">
    <property type="entry name" value="7TM_GPCR_serpentine_rcpt_Srt"/>
</dbReference>
<dbReference type="EMBL" id="JARK01001622">
    <property type="protein sequence ID" value="EYB86094.1"/>
    <property type="molecule type" value="Genomic_DNA"/>
</dbReference>
<organism evidence="2 3">
    <name type="scientific">Ancylostoma ceylanicum</name>
    <dbReference type="NCBI Taxonomy" id="53326"/>
    <lineage>
        <taxon>Eukaryota</taxon>
        <taxon>Metazoa</taxon>
        <taxon>Ecdysozoa</taxon>
        <taxon>Nematoda</taxon>
        <taxon>Chromadorea</taxon>
        <taxon>Rhabditida</taxon>
        <taxon>Rhabditina</taxon>
        <taxon>Rhabditomorpha</taxon>
        <taxon>Strongyloidea</taxon>
        <taxon>Ancylostomatidae</taxon>
        <taxon>Ancylostomatinae</taxon>
        <taxon>Ancylostoma</taxon>
    </lineage>
</organism>
<dbReference type="AlphaFoldDB" id="A0A016S785"/>
<dbReference type="Proteomes" id="UP000024635">
    <property type="component" value="Unassembled WGS sequence"/>
</dbReference>
<feature type="transmembrane region" description="Helical" evidence="1">
    <location>
        <begin position="34"/>
        <end position="57"/>
    </location>
</feature>